<dbReference type="PROSITE" id="PS51197">
    <property type="entry name" value="HTH_RRF2_2"/>
    <property type="match status" value="1"/>
</dbReference>
<dbReference type="Gene3D" id="1.10.10.10">
    <property type="entry name" value="Winged helix-like DNA-binding domain superfamily/Winged helix DNA-binding domain"/>
    <property type="match status" value="1"/>
</dbReference>
<dbReference type="InterPro" id="IPR036388">
    <property type="entry name" value="WH-like_DNA-bd_sf"/>
</dbReference>
<dbReference type="RefSeq" id="WP_166031932.1">
    <property type="nucleotide sequence ID" value="NZ_CP048877.1"/>
</dbReference>
<dbReference type="PANTHER" id="PTHR33221">
    <property type="entry name" value="WINGED HELIX-TURN-HELIX TRANSCRIPTIONAL REGULATOR, RRF2 FAMILY"/>
    <property type="match status" value="1"/>
</dbReference>
<dbReference type="InterPro" id="IPR036390">
    <property type="entry name" value="WH_DNA-bd_sf"/>
</dbReference>
<dbReference type="PANTHER" id="PTHR33221:SF5">
    <property type="entry name" value="HTH-TYPE TRANSCRIPTIONAL REGULATOR ISCR"/>
    <property type="match status" value="1"/>
</dbReference>
<evidence type="ECO:0000313" key="2">
    <source>
        <dbReference type="EMBL" id="QIJ71714.1"/>
    </source>
</evidence>
<dbReference type="AlphaFoldDB" id="A0A6G7PVK1"/>
<dbReference type="GO" id="GO:0003700">
    <property type="term" value="F:DNA-binding transcription factor activity"/>
    <property type="evidence" value="ECO:0007669"/>
    <property type="project" value="TreeGrafter"/>
</dbReference>
<dbReference type="EMBL" id="CP048877">
    <property type="protein sequence ID" value="QIJ71714.1"/>
    <property type="molecule type" value="Genomic_DNA"/>
</dbReference>
<evidence type="ECO:0000256" key="1">
    <source>
        <dbReference type="ARBA" id="ARBA00023125"/>
    </source>
</evidence>
<organism evidence="2 3">
    <name type="scientific">Thermosulfuriphilus ammonigenes</name>
    <dbReference type="NCBI Taxonomy" id="1936021"/>
    <lineage>
        <taxon>Bacteria</taxon>
        <taxon>Pseudomonadati</taxon>
        <taxon>Thermodesulfobacteriota</taxon>
        <taxon>Thermodesulfobacteria</taxon>
        <taxon>Thermodesulfobacteriales</taxon>
        <taxon>Thermodesulfobacteriaceae</taxon>
        <taxon>Thermosulfuriphilus</taxon>
    </lineage>
</organism>
<name>A0A6G7PVK1_9BACT</name>
<keyword evidence="3" id="KW-1185">Reference proteome</keyword>
<dbReference type="Pfam" id="PF02082">
    <property type="entry name" value="Rrf2"/>
    <property type="match status" value="1"/>
</dbReference>
<dbReference type="SUPFAM" id="SSF46785">
    <property type="entry name" value="Winged helix' DNA-binding domain"/>
    <property type="match status" value="1"/>
</dbReference>
<reference evidence="2 3" key="1">
    <citation type="submission" date="2020-02" db="EMBL/GenBank/DDBJ databases">
        <title>Genome analysis of Thermosulfuriphilus ammonigenes ST65T, an anaerobic thermophilic chemolithoautotrophic bacterium isolated from a deep-sea hydrothermal vent.</title>
        <authorList>
            <person name="Slobodkina G."/>
            <person name="Allioux M."/>
            <person name="Merkel A."/>
            <person name="Alain K."/>
            <person name="Jebbar M."/>
            <person name="Slobodkin A."/>
        </authorList>
    </citation>
    <scope>NUCLEOTIDE SEQUENCE [LARGE SCALE GENOMIC DNA]</scope>
    <source>
        <strain evidence="2 3">ST65</strain>
    </source>
</reference>
<dbReference type="GO" id="GO:0003677">
    <property type="term" value="F:DNA binding"/>
    <property type="evidence" value="ECO:0007669"/>
    <property type="project" value="UniProtKB-KW"/>
</dbReference>
<evidence type="ECO:0000313" key="3">
    <source>
        <dbReference type="Proteomes" id="UP000502179"/>
    </source>
</evidence>
<proteinExistence type="predicted"/>
<accession>A0A6G7PVK1</accession>
<gene>
    <name evidence="2" type="ORF">G4V39_05265</name>
</gene>
<keyword evidence="1" id="KW-0238">DNA-binding</keyword>
<dbReference type="Proteomes" id="UP000502179">
    <property type="component" value="Chromosome"/>
</dbReference>
<protein>
    <submittedName>
        <fullName evidence="2">Rrf2 family transcriptional regulator</fullName>
    </submittedName>
</protein>
<sequence>MFRLSTKGRYGLRAMYEIARSYPRPINIKTISERQGVPVRYLEQILNRLRRAGFIESIKGPGGGYVLKRKPAEINLAEILLELVGPVAITSCLDPEEGCLRVDRCVFHLLWKALGQQIENFLSTITLEDLLQEWFLEALQNQGGEHEQDQVCGKY</sequence>
<dbReference type="GO" id="GO:0005829">
    <property type="term" value="C:cytosol"/>
    <property type="evidence" value="ECO:0007669"/>
    <property type="project" value="TreeGrafter"/>
</dbReference>
<dbReference type="InterPro" id="IPR000944">
    <property type="entry name" value="Tscrpt_reg_Rrf2"/>
</dbReference>
<dbReference type="NCBIfam" id="TIGR00738">
    <property type="entry name" value="rrf2_super"/>
    <property type="match status" value="1"/>
</dbReference>
<dbReference type="KEGG" id="tav:G4V39_05265"/>